<gene>
    <name evidence="7" type="ORF">SAMN04488056_110110</name>
</gene>
<evidence type="ECO:0000259" key="6">
    <source>
        <dbReference type="Pfam" id="PF22692"/>
    </source>
</evidence>
<dbReference type="Pfam" id="PF22692">
    <property type="entry name" value="LlgE_F_G_D1"/>
    <property type="match status" value="1"/>
</dbReference>
<reference evidence="7 8" key="1">
    <citation type="submission" date="2016-10" db="EMBL/GenBank/DDBJ databases">
        <authorList>
            <person name="de Groot N.N."/>
        </authorList>
    </citation>
    <scope>NUCLEOTIDE SEQUENCE [LARGE SCALE GENOMIC DNA]</scope>
    <source>
        <strain evidence="7 8">CGMCC 1.9157</strain>
    </source>
</reference>
<dbReference type="InterPro" id="IPR020013">
    <property type="entry name" value="Flagellar_FlgE/F/G"/>
</dbReference>
<dbReference type="GO" id="GO:0009425">
    <property type="term" value="C:bacterial-type flagellum basal body"/>
    <property type="evidence" value="ECO:0007669"/>
    <property type="project" value="UniProtKB-SubCell"/>
</dbReference>
<proteinExistence type="inferred from homology"/>
<evidence type="ECO:0000313" key="7">
    <source>
        <dbReference type="EMBL" id="SFO66135.1"/>
    </source>
</evidence>
<protein>
    <recommendedName>
        <fullName evidence="4">Flagellar hook protein FlgE</fullName>
    </recommendedName>
</protein>
<dbReference type="PANTHER" id="PTHR30435:SF1">
    <property type="entry name" value="FLAGELLAR HOOK PROTEIN FLGE"/>
    <property type="match status" value="1"/>
</dbReference>
<feature type="domain" description="Flagellar hook protein FlgE/F/G-like D1" evidence="6">
    <location>
        <begin position="87"/>
        <end position="137"/>
    </location>
</feature>
<dbReference type="EMBL" id="FOVR01000010">
    <property type="protein sequence ID" value="SFO66135.1"/>
    <property type="molecule type" value="Genomic_DNA"/>
</dbReference>
<evidence type="ECO:0000259" key="5">
    <source>
        <dbReference type="Pfam" id="PF06429"/>
    </source>
</evidence>
<keyword evidence="7" id="KW-0969">Cilium</keyword>
<keyword evidence="7" id="KW-0282">Flagellum</keyword>
<organism evidence="7 8">
    <name type="scientific">Cohaesibacter marisflavi</name>
    <dbReference type="NCBI Taxonomy" id="655353"/>
    <lineage>
        <taxon>Bacteria</taxon>
        <taxon>Pseudomonadati</taxon>
        <taxon>Pseudomonadota</taxon>
        <taxon>Alphaproteobacteria</taxon>
        <taxon>Hyphomicrobiales</taxon>
        <taxon>Cohaesibacteraceae</taxon>
    </lineage>
</organism>
<dbReference type="GO" id="GO:0071978">
    <property type="term" value="P:bacterial-type flagellum-dependent swarming motility"/>
    <property type="evidence" value="ECO:0007669"/>
    <property type="project" value="TreeGrafter"/>
</dbReference>
<evidence type="ECO:0000256" key="3">
    <source>
        <dbReference type="ARBA" id="ARBA00023143"/>
    </source>
</evidence>
<evidence type="ECO:0000313" key="8">
    <source>
        <dbReference type="Proteomes" id="UP000199236"/>
    </source>
</evidence>
<dbReference type="Pfam" id="PF06429">
    <property type="entry name" value="Flg_bbr_C"/>
    <property type="match status" value="1"/>
</dbReference>
<dbReference type="OrthoDB" id="8372879at2"/>
<sequence>MSLYSALTTSVAGLAAQSSAMQNISGNIANTSTNGFKRVDTAFVDLVSDYNANSRNQTSGSVLASSRQTNTVAGSVDSSQTATHMSISGDGYFVVYEKIGETDGQPIFDGTPLYTRRGDFTQDEDGYFVNEAGYYLAVIELDDATGNPVSSVPQPTTFEEGFMAAEATTKLTYNGNLPSIPTTTDPTGYLLTGGAGYAVDPTTAGAGVVQAQDEVQFLSQSISGGAITAYVANGENASVQLRWAKIAEGNPSAVPPTEDTWNLFYKSDSSATGAATKWTNVGQDYTFDTTGKMTSPLANVTVPAMTIDGVALGNIILDHGGNGDGITAYATTTGIANMNLSQDGAAAGEQTSISIDDAGYVVANYSNGKSSNMASVILASFDGDNYLARAGGGAFRATDDSGLAILGATGSIRGSSLESSNVDIADEFSKMIISQQAYSANTRVLSTARDMLTEVMQVIR</sequence>
<dbReference type="SUPFAM" id="SSF117143">
    <property type="entry name" value="Flagellar hook protein flgE"/>
    <property type="match status" value="1"/>
</dbReference>
<dbReference type="PANTHER" id="PTHR30435">
    <property type="entry name" value="FLAGELLAR PROTEIN"/>
    <property type="match status" value="1"/>
</dbReference>
<feature type="domain" description="Flagellar basal-body/hook protein C-terminal" evidence="5">
    <location>
        <begin position="416"/>
        <end position="457"/>
    </location>
</feature>
<dbReference type="RefSeq" id="WP_090074307.1">
    <property type="nucleotide sequence ID" value="NZ_FOVR01000010.1"/>
</dbReference>
<evidence type="ECO:0000256" key="2">
    <source>
        <dbReference type="ARBA" id="ARBA00009677"/>
    </source>
</evidence>
<comment type="similarity">
    <text evidence="2 4">Belongs to the flagella basal body rod proteins family.</text>
</comment>
<evidence type="ECO:0000256" key="4">
    <source>
        <dbReference type="RuleBase" id="RU362116"/>
    </source>
</evidence>
<dbReference type="InterPro" id="IPR037925">
    <property type="entry name" value="FlgE/F/G-like"/>
</dbReference>
<dbReference type="GO" id="GO:0009424">
    <property type="term" value="C:bacterial-type flagellum hook"/>
    <property type="evidence" value="ECO:0007669"/>
    <property type="project" value="TreeGrafter"/>
</dbReference>
<dbReference type="AlphaFoldDB" id="A0A1I5IZZ4"/>
<keyword evidence="7" id="KW-0966">Cell projection</keyword>
<dbReference type="InterPro" id="IPR010930">
    <property type="entry name" value="Flg_bb/hook_C_dom"/>
</dbReference>
<name>A0A1I5IZZ4_9HYPH</name>
<comment type="function">
    <text evidence="4">A flexible structure which links the flagellar filament to the drive apparatus in the basal body.</text>
</comment>
<keyword evidence="3 4" id="KW-0975">Bacterial flagellum</keyword>
<accession>A0A1I5IZZ4</accession>
<dbReference type="NCBIfam" id="TIGR03506">
    <property type="entry name" value="FlgEFG_subfam"/>
    <property type="match status" value="1"/>
</dbReference>
<dbReference type="GO" id="GO:0005829">
    <property type="term" value="C:cytosol"/>
    <property type="evidence" value="ECO:0007669"/>
    <property type="project" value="TreeGrafter"/>
</dbReference>
<evidence type="ECO:0000256" key="1">
    <source>
        <dbReference type="ARBA" id="ARBA00004117"/>
    </source>
</evidence>
<comment type="subcellular location">
    <subcellularLocation>
        <location evidence="1 4">Bacterial flagellum basal body</location>
    </subcellularLocation>
</comment>
<dbReference type="Proteomes" id="UP000199236">
    <property type="component" value="Unassembled WGS sequence"/>
</dbReference>
<dbReference type="InterPro" id="IPR053967">
    <property type="entry name" value="LlgE_F_G-like_D1"/>
</dbReference>
<dbReference type="STRING" id="655353.SAMN04488056_110110"/>
<keyword evidence="8" id="KW-1185">Reference proteome</keyword>